<organism evidence="2 3">
    <name type="scientific">Orbilia blumenaviensis</name>
    <dbReference type="NCBI Taxonomy" id="1796055"/>
    <lineage>
        <taxon>Eukaryota</taxon>
        <taxon>Fungi</taxon>
        <taxon>Dikarya</taxon>
        <taxon>Ascomycota</taxon>
        <taxon>Pezizomycotina</taxon>
        <taxon>Orbiliomycetes</taxon>
        <taxon>Orbiliales</taxon>
        <taxon>Orbiliaceae</taxon>
        <taxon>Orbilia</taxon>
    </lineage>
</organism>
<evidence type="ECO:0000259" key="1">
    <source>
        <dbReference type="Pfam" id="PF14420"/>
    </source>
</evidence>
<protein>
    <recommendedName>
        <fullName evidence="1">Clr5 domain-containing protein</fullName>
    </recommendedName>
</protein>
<keyword evidence="3" id="KW-1185">Reference proteome</keyword>
<dbReference type="Pfam" id="PF14420">
    <property type="entry name" value="Clr5"/>
    <property type="match status" value="1"/>
</dbReference>
<dbReference type="EMBL" id="JAVHNS010000014">
    <property type="protein sequence ID" value="KAK6335790.1"/>
    <property type="molecule type" value="Genomic_DNA"/>
</dbReference>
<accession>A0AAV9U4U2</accession>
<dbReference type="Proteomes" id="UP001373714">
    <property type="component" value="Unassembled WGS sequence"/>
</dbReference>
<dbReference type="InterPro" id="IPR025676">
    <property type="entry name" value="Clr5_dom"/>
</dbReference>
<reference evidence="2 3" key="1">
    <citation type="submission" date="2019-10" db="EMBL/GenBank/DDBJ databases">
        <authorList>
            <person name="Palmer J.M."/>
        </authorList>
    </citation>
    <scope>NUCLEOTIDE SEQUENCE [LARGE SCALE GENOMIC DNA]</scope>
    <source>
        <strain evidence="2 3">TWF730</strain>
    </source>
</reference>
<dbReference type="AlphaFoldDB" id="A0AAV9U4U2"/>
<evidence type="ECO:0000313" key="3">
    <source>
        <dbReference type="Proteomes" id="UP001373714"/>
    </source>
</evidence>
<proteinExistence type="predicted"/>
<comment type="caution">
    <text evidence="2">The sequence shown here is derived from an EMBL/GenBank/DDBJ whole genome shotgun (WGS) entry which is preliminary data.</text>
</comment>
<evidence type="ECO:0000313" key="2">
    <source>
        <dbReference type="EMBL" id="KAK6335790.1"/>
    </source>
</evidence>
<name>A0AAV9U4U2_9PEZI</name>
<sequence length="129" mass="15213">MQQGRPRTQHQSRDTIPWDNLKETIENLYLRREFTNKMIVEYLLNMENGLSITQNQLEYQLKKWKIRKNMKKEDYIYTQIAINKSDHGGSAAARRAAHKVYLSGVPQSDRKLRKGLWRHKAQEAAKNTG</sequence>
<gene>
    <name evidence="2" type="ORF">TWF730_003167</name>
</gene>
<feature type="domain" description="Clr5" evidence="1">
    <location>
        <begin position="17"/>
        <end position="68"/>
    </location>
</feature>